<dbReference type="InterPro" id="IPR011051">
    <property type="entry name" value="RmlC_Cupin_sf"/>
</dbReference>
<dbReference type="InterPro" id="IPR002935">
    <property type="entry name" value="SAM_O-MeTrfase"/>
</dbReference>
<dbReference type="Pfam" id="PF13578">
    <property type="entry name" value="Methyltransf_24"/>
    <property type="match status" value="1"/>
</dbReference>
<dbReference type="AlphaFoldDB" id="F9FPM6"/>
<proteinExistence type="inferred from homology"/>
<dbReference type="SUPFAM" id="SSF53335">
    <property type="entry name" value="S-adenosyl-L-methionine-dependent methyltransferases"/>
    <property type="match status" value="1"/>
</dbReference>
<accession>F9FPM6</accession>
<dbReference type="GO" id="GO:0032259">
    <property type="term" value="P:methylation"/>
    <property type="evidence" value="ECO:0007669"/>
    <property type="project" value="UniProtKB-KW"/>
</dbReference>
<keyword evidence="2" id="KW-0808">Transferase</keyword>
<dbReference type="PaxDb" id="5507-FOXG_08640P0"/>
<dbReference type="PANTHER" id="PTHR43167:SF1">
    <property type="entry name" value="PUTATIVE (AFU_ORTHOLOGUE AFUA_6G01830)-RELATED"/>
    <property type="match status" value="1"/>
</dbReference>
<organism evidence="6">
    <name type="scientific">Fusarium oxysporum (strain Fo5176)</name>
    <name type="common">Fusarium vascular wilt</name>
    <dbReference type="NCBI Taxonomy" id="660025"/>
    <lineage>
        <taxon>Eukaryota</taxon>
        <taxon>Fungi</taxon>
        <taxon>Dikarya</taxon>
        <taxon>Ascomycota</taxon>
        <taxon>Pezizomycotina</taxon>
        <taxon>Sordariomycetes</taxon>
        <taxon>Hypocreomycetidae</taxon>
        <taxon>Hypocreales</taxon>
        <taxon>Nectriaceae</taxon>
        <taxon>Fusarium</taxon>
        <taxon>Fusarium oxysporum species complex</taxon>
    </lineage>
</organism>
<keyword evidence="3" id="KW-0949">S-adenosyl-L-methionine</keyword>
<comment type="similarity">
    <text evidence="4">Belongs to the class I-like SAM-binding methyltransferase superfamily. Cation-dependent O-methyltransferase family.</text>
</comment>
<evidence type="ECO:0000256" key="4">
    <source>
        <dbReference type="ARBA" id="ARBA00023453"/>
    </source>
</evidence>
<comment type="caution">
    <text evidence="6">The sequence shown here is derived from an EMBL/GenBank/DDBJ whole genome shotgun (WGS) entry which is preliminary data.</text>
</comment>
<evidence type="ECO:0000256" key="1">
    <source>
        <dbReference type="ARBA" id="ARBA00022603"/>
    </source>
</evidence>
<dbReference type="InterPro" id="IPR029063">
    <property type="entry name" value="SAM-dependent_MTases_sf"/>
</dbReference>
<dbReference type="Gene3D" id="2.60.120.10">
    <property type="entry name" value="Jelly Rolls"/>
    <property type="match status" value="1"/>
</dbReference>
<reference evidence="6" key="1">
    <citation type="journal article" date="2012" name="Mol. Plant Microbe Interact.">
        <title>A highly conserved effector in Fusarium oxysporum is required for full virulence on Arabidopsis.</title>
        <authorList>
            <person name="Thatcher L.F."/>
            <person name="Gardiner D.M."/>
            <person name="Kazan K."/>
            <person name="Manners J."/>
        </authorList>
    </citation>
    <scope>NUCLEOTIDE SEQUENCE [LARGE SCALE GENOMIC DNA]</scope>
    <source>
        <strain evidence="6">Fo5176</strain>
    </source>
</reference>
<evidence type="ECO:0000256" key="2">
    <source>
        <dbReference type="ARBA" id="ARBA00022679"/>
    </source>
</evidence>
<dbReference type="GO" id="GO:0008171">
    <property type="term" value="F:O-methyltransferase activity"/>
    <property type="evidence" value="ECO:0007669"/>
    <property type="project" value="InterPro"/>
</dbReference>
<gene>
    <name evidence="6" type="ORF">FOXB_08356</name>
</gene>
<dbReference type="PROSITE" id="PS51682">
    <property type="entry name" value="SAM_OMT_I"/>
    <property type="match status" value="1"/>
</dbReference>
<keyword evidence="1" id="KW-0489">Methyltransferase</keyword>
<name>F9FPM6_FUSOF</name>
<dbReference type="STRING" id="660025.F9FPM6"/>
<evidence type="ECO:0000259" key="5">
    <source>
        <dbReference type="Pfam" id="PF12973"/>
    </source>
</evidence>
<dbReference type="Gene3D" id="3.40.50.150">
    <property type="entry name" value="Vaccinia Virus protein VP39"/>
    <property type="match status" value="1"/>
</dbReference>
<feature type="domain" description="ChrR-like cupin" evidence="5">
    <location>
        <begin position="16"/>
        <end position="110"/>
    </location>
</feature>
<dbReference type="InterPro" id="IPR025979">
    <property type="entry name" value="ChrR-like_cupin_dom"/>
</dbReference>
<evidence type="ECO:0000313" key="6">
    <source>
        <dbReference type="EMBL" id="EGU81206.1"/>
    </source>
</evidence>
<dbReference type="EMBL" id="AFQF01002499">
    <property type="protein sequence ID" value="EGU81206.1"/>
    <property type="molecule type" value="Genomic_DNA"/>
</dbReference>
<dbReference type="OrthoDB" id="4863010at2759"/>
<evidence type="ECO:0000256" key="3">
    <source>
        <dbReference type="ARBA" id="ARBA00022691"/>
    </source>
</evidence>
<dbReference type="InterPro" id="IPR014710">
    <property type="entry name" value="RmlC-like_jellyroll"/>
</dbReference>
<dbReference type="SUPFAM" id="SSF51182">
    <property type="entry name" value="RmlC-like cupins"/>
    <property type="match status" value="1"/>
</dbReference>
<dbReference type="PANTHER" id="PTHR43167">
    <property type="entry name" value="PUTATIVE (AFU_ORTHOLOGUE AFUA_6G01830)-RELATED"/>
    <property type="match status" value="1"/>
</dbReference>
<protein>
    <recommendedName>
        <fullName evidence="5">ChrR-like cupin domain-containing protein</fullName>
    </recommendedName>
</protein>
<dbReference type="Pfam" id="PF12973">
    <property type="entry name" value="Cupin_7"/>
    <property type="match status" value="1"/>
</dbReference>
<sequence length="417" mass="47270">MEQFEFHPATTSFNRVWSTIEPGVDELVLNEDSQTGRRTTLQRWQPGARNQQDIFIHDYVEEIFMVEGDLYDQNLQQGWEKGAYAYRKPGMRHGPFKSERGCLMFIVCIPVDTNEFSYPAARRVSAVLCTRMVLRSVSSKVLERIIGRSSRTNSSDFKTLSPPSSSTSITMAPSPTALQALEASPRVHGLLARLHAESEAQEKTLSQSWFYFKYLFGFYFTGKTWSTSADAHMSDKFVALEQDKCLFMYLLARSINAKNIVEAGTSFGVSTMYLALAVGQNVNAMRARDDKVAGRVIATEWESSKAERARKHWSEAGEEVEPWIELREGDLRETLSEEGMPEEIDMMLLDTWIPMALPALEIIKPRLKRGAIILADNTKMAKALYKEFLEYIHDPKNGFKTTTTAYSGGLEMIVYLP</sequence>